<dbReference type="Gene3D" id="2.120.10.80">
    <property type="entry name" value="Kelch-type beta propeller"/>
    <property type="match status" value="1"/>
</dbReference>
<keyword evidence="2" id="KW-1185">Reference proteome</keyword>
<dbReference type="EMBL" id="LIAE01010344">
    <property type="protein sequence ID" value="PAV62824.1"/>
    <property type="molecule type" value="Genomic_DNA"/>
</dbReference>
<dbReference type="Proteomes" id="UP000218231">
    <property type="component" value="Unassembled WGS sequence"/>
</dbReference>
<dbReference type="OrthoDB" id="8251006at2759"/>
<reference evidence="1 2" key="1">
    <citation type="journal article" date="2017" name="Curr. Biol.">
        <title>Genome architecture and evolution of a unichromosomal asexual nematode.</title>
        <authorList>
            <person name="Fradin H."/>
            <person name="Zegar C."/>
            <person name="Gutwein M."/>
            <person name="Lucas J."/>
            <person name="Kovtun M."/>
            <person name="Corcoran D."/>
            <person name="Baugh L.R."/>
            <person name="Kiontke K."/>
            <person name="Gunsalus K."/>
            <person name="Fitch D.H."/>
            <person name="Piano F."/>
        </authorList>
    </citation>
    <scope>NUCLEOTIDE SEQUENCE [LARGE SCALE GENOMIC DNA]</scope>
    <source>
        <strain evidence="1">PF1309</strain>
    </source>
</reference>
<dbReference type="AlphaFoldDB" id="A0A2A2JM97"/>
<evidence type="ECO:0008006" key="3">
    <source>
        <dbReference type="Google" id="ProtNLM"/>
    </source>
</evidence>
<organism evidence="1 2">
    <name type="scientific">Diploscapter pachys</name>
    <dbReference type="NCBI Taxonomy" id="2018661"/>
    <lineage>
        <taxon>Eukaryota</taxon>
        <taxon>Metazoa</taxon>
        <taxon>Ecdysozoa</taxon>
        <taxon>Nematoda</taxon>
        <taxon>Chromadorea</taxon>
        <taxon>Rhabditida</taxon>
        <taxon>Rhabditina</taxon>
        <taxon>Rhabditomorpha</taxon>
        <taxon>Rhabditoidea</taxon>
        <taxon>Rhabditidae</taxon>
        <taxon>Diploscapter</taxon>
    </lineage>
</organism>
<proteinExistence type="predicted"/>
<accession>A0A2A2JM97</accession>
<protein>
    <recommendedName>
        <fullName evidence="3">F-box domain-containing protein</fullName>
    </recommendedName>
</protein>
<evidence type="ECO:0000313" key="2">
    <source>
        <dbReference type="Proteomes" id="UP000218231"/>
    </source>
</evidence>
<gene>
    <name evidence="1" type="ORF">WR25_17845</name>
</gene>
<sequence>MESIELLDSDKLTNDLTRLDEVAKGTPIEYQCGYFRWRFNQKRDLLNLGRPSIKSRASSKTDKIVNFLVGLLTKMLANFPVEIILLICQYPEFKDLGQLAWTNNRMMRIIKKYLPIALERKFLFYLFYENGDAREGRICLFDSHAISVEQIAEFTNYLQAYEVATTKDKIFAISSDKKSFEIFDLNTRQITRGPDPPEWRGTVSVVCFKDKLYYLGGMDPKTWEDTNRVDLLMVVEVERYISYQTMNGNGLKLESFRNNEFISELHR</sequence>
<comment type="caution">
    <text evidence="1">The sequence shown here is derived from an EMBL/GenBank/DDBJ whole genome shotgun (WGS) entry which is preliminary data.</text>
</comment>
<dbReference type="SUPFAM" id="SSF117281">
    <property type="entry name" value="Kelch motif"/>
    <property type="match status" value="1"/>
</dbReference>
<dbReference type="InterPro" id="IPR015915">
    <property type="entry name" value="Kelch-typ_b-propeller"/>
</dbReference>
<name>A0A2A2JM97_9BILA</name>
<evidence type="ECO:0000313" key="1">
    <source>
        <dbReference type="EMBL" id="PAV62824.1"/>
    </source>
</evidence>